<feature type="transmembrane region" description="Helical" evidence="1">
    <location>
        <begin position="51"/>
        <end position="68"/>
    </location>
</feature>
<protein>
    <submittedName>
        <fullName evidence="2">Uncharacterized protein</fullName>
    </submittedName>
</protein>
<dbReference type="RefSeq" id="WP_139198146.1">
    <property type="nucleotide sequence ID" value="NZ_FOCF01000012.1"/>
</dbReference>
<dbReference type="AlphaFoldDB" id="A0A1H8J841"/>
<dbReference type="EMBL" id="FOCF01000012">
    <property type="protein sequence ID" value="SEN76950.1"/>
    <property type="molecule type" value="Genomic_DNA"/>
</dbReference>
<evidence type="ECO:0000313" key="2">
    <source>
        <dbReference type="EMBL" id="SEN76950.1"/>
    </source>
</evidence>
<accession>A0A1H8J841</accession>
<gene>
    <name evidence="2" type="ORF">SAMN05192583_3524</name>
</gene>
<feature type="transmembrane region" description="Helical" evidence="1">
    <location>
        <begin position="113"/>
        <end position="135"/>
    </location>
</feature>
<keyword evidence="1" id="KW-1133">Transmembrane helix</keyword>
<dbReference type="STRING" id="1166340.SAMN05192583_3524"/>
<evidence type="ECO:0000313" key="3">
    <source>
        <dbReference type="Proteomes" id="UP000199206"/>
    </source>
</evidence>
<proteinExistence type="predicted"/>
<organism evidence="2 3">
    <name type="scientific">Sphingomonas gellani</name>
    <dbReference type="NCBI Taxonomy" id="1166340"/>
    <lineage>
        <taxon>Bacteria</taxon>
        <taxon>Pseudomonadati</taxon>
        <taxon>Pseudomonadota</taxon>
        <taxon>Alphaproteobacteria</taxon>
        <taxon>Sphingomonadales</taxon>
        <taxon>Sphingomonadaceae</taxon>
        <taxon>Sphingomonas</taxon>
    </lineage>
</organism>
<name>A0A1H8J841_9SPHN</name>
<keyword evidence="1" id="KW-0472">Membrane</keyword>
<evidence type="ECO:0000256" key="1">
    <source>
        <dbReference type="SAM" id="Phobius"/>
    </source>
</evidence>
<keyword evidence="1" id="KW-0812">Transmembrane</keyword>
<keyword evidence="3" id="KW-1185">Reference proteome</keyword>
<reference evidence="3" key="1">
    <citation type="submission" date="2016-10" db="EMBL/GenBank/DDBJ databases">
        <authorList>
            <person name="Varghese N."/>
            <person name="Submissions S."/>
        </authorList>
    </citation>
    <scope>NUCLEOTIDE SEQUENCE [LARGE SCALE GENOMIC DNA]</scope>
    <source>
        <strain evidence="3">S6-262</strain>
    </source>
</reference>
<dbReference type="OrthoDB" id="7409765at2"/>
<dbReference type="Proteomes" id="UP000199206">
    <property type="component" value="Unassembled WGS sequence"/>
</dbReference>
<feature type="transmembrane region" description="Helical" evidence="1">
    <location>
        <begin position="27"/>
        <end position="45"/>
    </location>
</feature>
<feature type="transmembrane region" description="Helical" evidence="1">
    <location>
        <begin position="89"/>
        <end position="107"/>
    </location>
</feature>
<sequence>MDEQEAARTLDMMRATRGVLATRTRWSLARHAAVGVLLGSLIAGYALPGSWPVVVVMVCLAATVMTVARDRRRDGFFVNGYRIGRTRRITFTLVAIAFAALVSAILLKERYGLDWAPVAIGIVLAVVATIVSIVWERVYRQELKEPGRER</sequence>